<keyword evidence="1" id="KW-0496">Mitochondrion</keyword>
<proteinExistence type="inferred from homology"/>
<dbReference type="GO" id="GO:0030956">
    <property type="term" value="C:glutamyl-tRNA(Gln) amidotransferase complex"/>
    <property type="evidence" value="ECO:0007669"/>
    <property type="project" value="UniProtKB-UniRule"/>
</dbReference>
<dbReference type="GO" id="GO:0070681">
    <property type="term" value="P:glutaminyl-tRNAGln biosynthesis via transamidation"/>
    <property type="evidence" value="ECO:0007669"/>
    <property type="project" value="UniProtKB-UniRule"/>
</dbReference>
<accession>A0AAV0D6B1</accession>
<dbReference type="PANTHER" id="PTHR15004:SF0">
    <property type="entry name" value="GLUTAMYL-TRNA(GLN) AMIDOTRANSFERASE SUBUNIT C, MITOCHONDRIAL"/>
    <property type="match status" value="1"/>
</dbReference>
<sequence length="127" mass="14166">MAAAFAAFTRTQSSFRLKHLVRRSYSTKASSVLPPPDVSRLAATARISLTPAEIEEFAPKIRQVIDWFGQLQAVDLGIIEPSIRADTEGDSLRDDVPECFENREAIIAAFPSYEEPYINVPKVLNKE</sequence>
<dbReference type="NCBIfam" id="TIGR00135">
    <property type="entry name" value="gatC"/>
    <property type="match status" value="1"/>
</dbReference>
<dbReference type="HAMAP" id="MF_00122">
    <property type="entry name" value="GatC"/>
    <property type="match status" value="1"/>
</dbReference>
<dbReference type="InterPro" id="IPR036113">
    <property type="entry name" value="Asp/Glu-ADT_sf_sub_c"/>
</dbReference>
<comment type="catalytic activity">
    <reaction evidence="1">
        <text>L-glutamyl-tRNA(Gln) + L-glutamine + ATP + H2O = L-glutaminyl-tRNA(Gln) + L-glutamate + ADP + phosphate + H(+)</text>
        <dbReference type="Rhea" id="RHEA:17521"/>
        <dbReference type="Rhea" id="RHEA-COMP:9681"/>
        <dbReference type="Rhea" id="RHEA-COMP:9684"/>
        <dbReference type="ChEBI" id="CHEBI:15377"/>
        <dbReference type="ChEBI" id="CHEBI:15378"/>
        <dbReference type="ChEBI" id="CHEBI:29985"/>
        <dbReference type="ChEBI" id="CHEBI:30616"/>
        <dbReference type="ChEBI" id="CHEBI:43474"/>
        <dbReference type="ChEBI" id="CHEBI:58359"/>
        <dbReference type="ChEBI" id="CHEBI:78520"/>
        <dbReference type="ChEBI" id="CHEBI:78521"/>
        <dbReference type="ChEBI" id="CHEBI:456216"/>
    </reaction>
</comment>
<dbReference type="GO" id="GO:0006450">
    <property type="term" value="P:regulation of translational fidelity"/>
    <property type="evidence" value="ECO:0007669"/>
    <property type="project" value="InterPro"/>
</dbReference>
<reference evidence="2" key="1">
    <citation type="submission" date="2022-07" db="EMBL/GenBank/DDBJ databases">
        <authorList>
            <person name="Macas J."/>
            <person name="Novak P."/>
            <person name="Neumann P."/>
        </authorList>
    </citation>
    <scope>NUCLEOTIDE SEQUENCE</scope>
</reference>
<keyword evidence="4" id="KW-1185">Reference proteome</keyword>
<dbReference type="GO" id="GO:0050567">
    <property type="term" value="F:glutaminyl-tRNA synthase (glutamine-hydrolyzing) activity"/>
    <property type="evidence" value="ECO:0007669"/>
    <property type="project" value="UniProtKB-UniRule"/>
</dbReference>
<dbReference type="SUPFAM" id="SSF141000">
    <property type="entry name" value="Glu-tRNAGln amidotransferase C subunit"/>
    <property type="match status" value="1"/>
</dbReference>
<dbReference type="Gene3D" id="1.10.20.60">
    <property type="entry name" value="Glu-tRNAGln amidotransferase C subunit, N-terminal domain"/>
    <property type="match status" value="1"/>
</dbReference>
<dbReference type="EC" id="6.3.5.-" evidence="1"/>
<dbReference type="Pfam" id="PF02686">
    <property type="entry name" value="GatC"/>
    <property type="match status" value="1"/>
</dbReference>
<dbReference type="PANTHER" id="PTHR15004">
    <property type="entry name" value="GLUTAMYL-TRNA(GLN) AMIDOTRANSFERASE SUBUNIT C, MITOCHONDRIAL"/>
    <property type="match status" value="1"/>
</dbReference>
<keyword evidence="1" id="KW-0150">Chloroplast</keyword>
<dbReference type="GO" id="GO:0005524">
    <property type="term" value="F:ATP binding"/>
    <property type="evidence" value="ECO:0007669"/>
    <property type="project" value="UniProtKB-KW"/>
</dbReference>
<evidence type="ECO:0000313" key="2">
    <source>
        <dbReference type="EMBL" id="CAH9089794.1"/>
    </source>
</evidence>
<comment type="function">
    <text evidence="1">Allows the formation of correctly charged Gln-tRNA(Gln) through the transamidation of misacylated Glu-tRNA(Gln) in chloroplasts and mitochondria. The reaction takes place in the presence of glutamine and ATP through an activated gamma-phospho-Glu-tRNA(Gln).</text>
</comment>
<evidence type="ECO:0000256" key="1">
    <source>
        <dbReference type="HAMAP-Rule" id="MF_03149"/>
    </source>
</evidence>
<keyword evidence="1" id="KW-0648">Protein biosynthesis</keyword>
<comment type="similarity">
    <text evidence="1">Belongs to the GatC family.</text>
</comment>
<dbReference type="InterPro" id="IPR003837">
    <property type="entry name" value="GatC"/>
</dbReference>
<keyword evidence="1" id="KW-0436">Ligase</keyword>
<dbReference type="AlphaFoldDB" id="A0AAV0D6B1"/>
<keyword evidence="1" id="KW-0547">Nucleotide-binding</keyword>
<dbReference type="GO" id="GO:0032543">
    <property type="term" value="P:mitochondrial translation"/>
    <property type="evidence" value="ECO:0007669"/>
    <property type="project" value="UniProtKB-UniRule"/>
</dbReference>
<comment type="subunit">
    <text evidence="1">Subunit of the heterotrimeric GatCAB amidotransferase (AdT) complex, composed of A, B and C subunits.</text>
</comment>
<dbReference type="EMBL" id="CAMAPF010000062">
    <property type="protein sequence ID" value="CAH9089794.1"/>
    <property type="molecule type" value="Genomic_DNA"/>
</dbReference>
<keyword evidence="1" id="KW-0934">Plastid</keyword>
<evidence type="ECO:0000313" key="3">
    <source>
        <dbReference type="EMBL" id="CAH9124799.1"/>
    </source>
</evidence>
<comment type="caution">
    <text evidence="2">The sequence shown here is derived from an EMBL/GenBank/DDBJ whole genome shotgun (WGS) entry which is preliminary data.</text>
</comment>
<gene>
    <name evidence="1" type="primary">GATC</name>
    <name evidence="2" type="ORF">CEPIT_LOCUS11012</name>
    <name evidence="3" type="ORF">CEPIT_LOCUS26256</name>
</gene>
<keyword evidence="1" id="KW-0067">ATP-binding</keyword>
<dbReference type="EMBL" id="CAMAPF010000935">
    <property type="protein sequence ID" value="CAH9124799.1"/>
    <property type="molecule type" value="Genomic_DNA"/>
</dbReference>
<evidence type="ECO:0000313" key="4">
    <source>
        <dbReference type="Proteomes" id="UP001152523"/>
    </source>
</evidence>
<dbReference type="GO" id="GO:0009507">
    <property type="term" value="C:chloroplast"/>
    <property type="evidence" value="ECO:0007669"/>
    <property type="project" value="UniProtKB-SubCell"/>
</dbReference>
<comment type="subcellular location">
    <subcellularLocation>
        <location evidence="1">Mitochondrion</location>
    </subcellularLocation>
    <subcellularLocation>
        <location evidence="1">Plastid</location>
        <location evidence="1">Chloroplast</location>
    </subcellularLocation>
</comment>
<organism evidence="2 4">
    <name type="scientific">Cuscuta epithymum</name>
    <dbReference type="NCBI Taxonomy" id="186058"/>
    <lineage>
        <taxon>Eukaryota</taxon>
        <taxon>Viridiplantae</taxon>
        <taxon>Streptophyta</taxon>
        <taxon>Embryophyta</taxon>
        <taxon>Tracheophyta</taxon>
        <taxon>Spermatophyta</taxon>
        <taxon>Magnoliopsida</taxon>
        <taxon>eudicotyledons</taxon>
        <taxon>Gunneridae</taxon>
        <taxon>Pentapetalae</taxon>
        <taxon>asterids</taxon>
        <taxon>lamiids</taxon>
        <taxon>Solanales</taxon>
        <taxon>Convolvulaceae</taxon>
        <taxon>Cuscuteae</taxon>
        <taxon>Cuscuta</taxon>
        <taxon>Cuscuta subgen. Cuscuta</taxon>
    </lineage>
</organism>
<name>A0AAV0D6B1_9ASTE</name>
<dbReference type="GO" id="GO:0005739">
    <property type="term" value="C:mitochondrion"/>
    <property type="evidence" value="ECO:0007669"/>
    <property type="project" value="UniProtKB-SubCell"/>
</dbReference>
<protein>
    <recommendedName>
        <fullName evidence="1">Glutamyl-tRNA(Gln) amidotransferase subunit C, chloroplastic/mitochondrial</fullName>
        <shortName evidence="1">Glu-AdT subunit C</shortName>
        <ecNumber evidence="1">6.3.5.-</ecNumber>
    </recommendedName>
</protein>
<dbReference type="Proteomes" id="UP001152523">
    <property type="component" value="Unassembled WGS sequence"/>
</dbReference>